<dbReference type="GO" id="GO:0003735">
    <property type="term" value="F:structural constituent of ribosome"/>
    <property type="evidence" value="ECO:0007669"/>
    <property type="project" value="InterPro"/>
</dbReference>
<dbReference type="EMBL" id="CP030139">
    <property type="protein sequence ID" value="AZB73383.1"/>
    <property type="molecule type" value="Genomic_DNA"/>
</dbReference>
<dbReference type="InterPro" id="IPR001706">
    <property type="entry name" value="Ribosomal_bL35"/>
</dbReference>
<dbReference type="GO" id="GO:0006412">
    <property type="term" value="P:translation"/>
    <property type="evidence" value="ECO:0007669"/>
    <property type="project" value="UniProtKB-UniRule"/>
</dbReference>
<evidence type="ECO:0000313" key="8">
    <source>
        <dbReference type="Proteomes" id="UP000267249"/>
    </source>
</evidence>
<dbReference type="GO" id="GO:0022625">
    <property type="term" value="C:cytosolic large ribosomal subunit"/>
    <property type="evidence" value="ECO:0007669"/>
    <property type="project" value="TreeGrafter"/>
</dbReference>
<evidence type="ECO:0000256" key="2">
    <source>
        <dbReference type="ARBA" id="ARBA00022980"/>
    </source>
</evidence>
<accession>A0AAN1UV54</accession>
<dbReference type="InterPro" id="IPR021137">
    <property type="entry name" value="Ribosomal_bL35-like"/>
</dbReference>
<reference evidence="7 8" key="1">
    <citation type="journal article" date="2018" name="Sci. Rep.">
        <title>Genome Features and Biochemical Characteristics of a Robust, Fast Growing and Naturally Transformable Cyanobacterium Synechococcus elongatus PCC 11801 Isolated from India.</title>
        <authorList>
            <person name="Jaiswal D."/>
            <person name="Sengupta A."/>
            <person name="Sohoni S."/>
            <person name="Sengupta S."/>
            <person name="Phadnavis A.G."/>
            <person name="Pakrasi H.B."/>
            <person name="Wangikar P.P."/>
        </authorList>
    </citation>
    <scope>NUCLEOTIDE SEQUENCE [LARGE SCALE GENOMIC DNA]</scope>
    <source>
        <strain evidence="7 8">PCC 11801</strain>
    </source>
</reference>
<evidence type="ECO:0000256" key="4">
    <source>
        <dbReference type="ARBA" id="ARBA00071664"/>
    </source>
</evidence>
<proteinExistence type="inferred from homology"/>
<evidence type="ECO:0000256" key="6">
    <source>
        <dbReference type="RuleBase" id="RU000568"/>
    </source>
</evidence>
<dbReference type="AlphaFoldDB" id="A0AAN1UV54"/>
<comment type="similarity">
    <text evidence="1 5 6">Belongs to the bacterial ribosomal protein bL35 family.</text>
</comment>
<evidence type="ECO:0000256" key="1">
    <source>
        <dbReference type="ARBA" id="ARBA00006598"/>
    </source>
</evidence>
<dbReference type="FunFam" id="4.10.410.60:FF:000001">
    <property type="entry name" value="50S ribosomal protein L35"/>
    <property type="match status" value="1"/>
</dbReference>
<keyword evidence="2 5" id="KW-0689">Ribosomal protein</keyword>
<dbReference type="SUPFAM" id="SSF143034">
    <property type="entry name" value="L35p-like"/>
    <property type="match status" value="1"/>
</dbReference>
<dbReference type="Pfam" id="PF01632">
    <property type="entry name" value="Ribosomal_L35p"/>
    <property type="match status" value="1"/>
</dbReference>
<evidence type="ECO:0000256" key="5">
    <source>
        <dbReference type="HAMAP-Rule" id="MF_00514"/>
    </source>
</evidence>
<dbReference type="InterPro" id="IPR037229">
    <property type="entry name" value="Ribosomal_bL35_sf"/>
</dbReference>
<dbReference type="Gene3D" id="4.10.410.60">
    <property type="match status" value="1"/>
</dbReference>
<dbReference type="GeneID" id="72430139"/>
<dbReference type="PRINTS" id="PR00064">
    <property type="entry name" value="RIBOSOMALL35"/>
</dbReference>
<sequence>MPKLKTRKAAAKRFRISGNGKAIRRKAFKNHLLQHKNATRRRRLSQPEVVHETDQERVKLMLPYSF</sequence>
<dbReference type="PROSITE" id="PS00936">
    <property type="entry name" value="RIBOSOMAL_L35"/>
    <property type="match status" value="1"/>
</dbReference>
<dbReference type="RefSeq" id="WP_011242588.1">
    <property type="nucleotide sequence ID" value="NZ_CP030139.2"/>
</dbReference>
<protein>
    <recommendedName>
        <fullName evidence="4 5">Large ribosomal subunit protein bL35</fullName>
    </recommendedName>
</protein>
<dbReference type="Proteomes" id="UP000267249">
    <property type="component" value="Chromosome"/>
</dbReference>
<dbReference type="InterPro" id="IPR018265">
    <property type="entry name" value="Ribosomal_bL35_CS"/>
</dbReference>
<dbReference type="HAMAP" id="MF_00514">
    <property type="entry name" value="Ribosomal_bL35"/>
    <property type="match status" value="1"/>
</dbReference>
<dbReference type="NCBIfam" id="TIGR00001">
    <property type="entry name" value="rpmI_bact"/>
    <property type="match status" value="1"/>
</dbReference>
<dbReference type="SMR" id="A0AAN1UV54"/>
<dbReference type="PANTHER" id="PTHR33343:SF1">
    <property type="entry name" value="LARGE RIBOSOMAL SUBUNIT PROTEIN BL35M"/>
    <property type="match status" value="1"/>
</dbReference>
<organism evidence="7 8">
    <name type="scientific">Synechococcus elongatus PCC 11801</name>
    <dbReference type="NCBI Taxonomy" id="2219813"/>
    <lineage>
        <taxon>Bacteria</taxon>
        <taxon>Bacillati</taxon>
        <taxon>Cyanobacteriota</taxon>
        <taxon>Cyanophyceae</taxon>
        <taxon>Synechococcales</taxon>
        <taxon>Synechococcaceae</taxon>
        <taxon>Synechococcus</taxon>
    </lineage>
</organism>
<evidence type="ECO:0000256" key="3">
    <source>
        <dbReference type="ARBA" id="ARBA00023274"/>
    </source>
</evidence>
<keyword evidence="3 5" id="KW-0687">Ribonucleoprotein</keyword>
<gene>
    <name evidence="5 7" type="primary">rpmI</name>
    <name evidence="5" type="synonym">rpl35</name>
    <name evidence="7" type="ORF">DOP62_12285</name>
</gene>
<evidence type="ECO:0000313" key="7">
    <source>
        <dbReference type="EMBL" id="AZB73383.1"/>
    </source>
</evidence>
<name>A0AAN1UV54_SYNEL</name>
<dbReference type="PANTHER" id="PTHR33343">
    <property type="entry name" value="54S RIBOSOMAL PROTEIN BL35M"/>
    <property type="match status" value="1"/>
</dbReference>